<dbReference type="RefSeq" id="WP_119628270.1">
    <property type="nucleotide sequence ID" value="NZ_AP017928.1"/>
</dbReference>
<dbReference type="Gene3D" id="3.30.530.20">
    <property type="match status" value="1"/>
</dbReference>
<keyword evidence="2" id="KW-1277">Toxin-antitoxin system</keyword>
<dbReference type="OrthoDB" id="9801773at2"/>
<comment type="similarity">
    <text evidence="1">Belongs to the ribosome association toxin RatA family.</text>
</comment>
<dbReference type="Proteomes" id="UP000266313">
    <property type="component" value="Chromosome"/>
</dbReference>
<reference evidence="4 5" key="1">
    <citation type="submission" date="2016-12" db="EMBL/GenBank/DDBJ databases">
        <title>Genome sequencing of Methylocaldum marinum.</title>
        <authorList>
            <person name="Takeuchi M."/>
            <person name="Kamagata Y."/>
            <person name="Hiraoka S."/>
            <person name="Oshima K."/>
            <person name="Hattori M."/>
            <person name="Iwasaki W."/>
        </authorList>
    </citation>
    <scope>NUCLEOTIDE SEQUENCE [LARGE SCALE GENOMIC DNA]</scope>
    <source>
        <strain evidence="4 5">S8</strain>
    </source>
</reference>
<dbReference type="CDD" id="cd07820">
    <property type="entry name" value="SRPBCC_3"/>
    <property type="match status" value="1"/>
</dbReference>
<dbReference type="InterPro" id="IPR023393">
    <property type="entry name" value="START-like_dom_sf"/>
</dbReference>
<dbReference type="InterPro" id="IPR005031">
    <property type="entry name" value="COQ10_START"/>
</dbReference>
<dbReference type="AlphaFoldDB" id="A0A250KLP2"/>
<name>A0A250KLP2_9GAMM</name>
<evidence type="ECO:0000256" key="2">
    <source>
        <dbReference type="ARBA" id="ARBA00022649"/>
    </source>
</evidence>
<dbReference type="Pfam" id="PF03364">
    <property type="entry name" value="Polyketide_cyc"/>
    <property type="match status" value="1"/>
</dbReference>
<evidence type="ECO:0000259" key="3">
    <source>
        <dbReference type="Pfam" id="PF03364"/>
    </source>
</evidence>
<evidence type="ECO:0000313" key="4">
    <source>
        <dbReference type="EMBL" id="BBA32487.1"/>
    </source>
</evidence>
<gene>
    <name evidence="4" type="ORF">sS8_0522</name>
</gene>
<proteinExistence type="inferred from homology"/>
<keyword evidence="5" id="KW-1185">Reference proteome</keyword>
<dbReference type="KEGG" id="mmai:sS8_0522"/>
<organism evidence="4 5">
    <name type="scientific">Methylocaldum marinum</name>
    <dbReference type="NCBI Taxonomy" id="1432792"/>
    <lineage>
        <taxon>Bacteria</taxon>
        <taxon>Pseudomonadati</taxon>
        <taxon>Pseudomonadota</taxon>
        <taxon>Gammaproteobacteria</taxon>
        <taxon>Methylococcales</taxon>
        <taxon>Methylococcaceae</taxon>
        <taxon>Methylocaldum</taxon>
    </lineage>
</organism>
<dbReference type="SUPFAM" id="SSF55961">
    <property type="entry name" value="Bet v1-like"/>
    <property type="match status" value="1"/>
</dbReference>
<dbReference type="EMBL" id="AP017928">
    <property type="protein sequence ID" value="BBA32487.1"/>
    <property type="molecule type" value="Genomic_DNA"/>
</dbReference>
<accession>A0A250KLP2</accession>
<evidence type="ECO:0000256" key="1">
    <source>
        <dbReference type="ARBA" id="ARBA00008918"/>
    </source>
</evidence>
<protein>
    <recommendedName>
        <fullName evidence="3">Coenzyme Q-binding protein COQ10 START domain-containing protein</fullName>
    </recommendedName>
</protein>
<sequence length="172" mass="20396">MKVYRLNRRQQLPIGLREAWPFFSTPNNLQSITPHFLKFRITSNVPDEIHSGLIITYRIAAVAGIPMTWVTEIKHVEPPFRFVDEQRIGPFRFWYHEHRFRETEGGIEMEDTVHYVMPLGWVGRFVHAVFIRARLEAIFDFRRDYLDRLWRSREQPAAVSGPHQPDFSATSM</sequence>
<evidence type="ECO:0000313" key="5">
    <source>
        <dbReference type="Proteomes" id="UP000266313"/>
    </source>
</evidence>
<feature type="domain" description="Coenzyme Q-binding protein COQ10 START" evidence="3">
    <location>
        <begin position="17"/>
        <end position="138"/>
    </location>
</feature>